<dbReference type="Proteomes" id="UP000749471">
    <property type="component" value="Unassembled WGS sequence"/>
</dbReference>
<dbReference type="RefSeq" id="WP_216521788.1">
    <property type="nucleotide sequence ID" value="NZ_JAHLPM010000021.1"/>
</dbReference>
<evidence type="ECO:0000313" key="8">
    <source>
        <dbReference type="EMBL" id="MBU5439909.1"/>
    </source>
</evidence>
<dbReference type="EMBL" id="JAHLPM010000021">
    <property type="protein sequence ID" value="MBU5439909.1"/>
    <property type="molecule type" value="Genomic_DNA"/>
</dbReference>
<evidence type="ECO:0000256" key="7">
    <source>
        <dbReference type="SAM" id="Phobius"/>
    </source>
</evidence>
<feature type="transmembrane region" description="Helical" evidence="7">
    <location>
        <begin position="120"/>
        <end position="141"/>
    </location>
</feature>
<comment type="subcellular location">
    <subcellularLocation>
        <location evidence="1">Cell membrane</location>
        <topology evidence="1">Multi-pass membrane protein</topology>
    </subcellularLocation>
</comment>
<dbReference type="InterPro" id="IPR003370">
    <property type="entry name" value="Chromate_transpt"/>
</dbReference>
<evidence type="ECO:0000313" key="9">
    <source>
        <dbReference type="Proteomes" id="UP000749471"/>
    </source>
</evidence>
<protein>
    <submittedName>
        <fullName evidence="8">Chromate transporter</fullName>
    </submittedName>
</protein>
<feature type="transmembrane region" description="Helical" evidence="7">
    <location>
        <begin position="17"/>
        <end position="39"/>
    </location>
</feature>
<keyword evidence="5 7" id="KW-1133">Transmembrane helix</keyword>
<feature type="transmembrane region" description="Helical" evidence="7">
    <location>
        <begin position="153"/>
        <end position="182"/>
    </location>
</feature>
<keyword evidence="6 7" id="KW-0472">Membrane</keyword>
<dbReference type="PANTHER" id="PTHR43663">
    <property type="entry name" value="CHROMATE TRANSPORT PROTEIN-RELATED"/>
    <property type="match status" value="1"/>
</dbReference>
<evidence type="ECO:0000256" key="5">
    <source>
        <dbReference type="ARBA" id="ARBA00022989"/>
    </source>
</evidence>
<dbReference type="InterPro" id="IPR052518">
    <property type="entry name" value="CHR_Transporter"/>
</dbReference>
<sequence length="184" mass="19817">MGETIKKEVNIKDILDLFLTFFKIGLVAFGGGYSMIPLIEKEMVDKRKWIEEEEVLDIFALSESIPGSLSINNSILIGKRVGSILGAIAAMIGTILPSFIIIIIVAMAANTVGNNPVMQAAFVGIRTAVAGLILITGINMARKTIKNKLEIGLFVITIIGVIFMKLNASILILIGGVLGILYNR</sequence>
<evidence type="ECO:0000256" key="6">
    <source>
        <dbReference type="ARBA" id="ARBA00023136"/>
    </source>
</evidence>
<reference evidence="8 9" key="1">
    <citation type="submission" date="2021-06" db="EMBL/GenBank/DDBJ databases">
        <authorList>
            <person name="Sun Q."/>
            <person name="Li D."/>
        </authorList>
    </citation>
    <scope>NUCLEOTIDE SEQUENCE [LARGE SCALE GENOMIC DNA]</scope>
    <source>
        <strain evidence="8 9">MSJ-40</strain>
    </source>
</reference>
<organism evidence="8 9">
    <name type="scientific">Tissierella simiarum</name>
    <dbReference type="NCBI Taxonomy" id="2841534"/>
    <lineage>
        <taxon>Bacteria</taxon>
        <taxon>Bacillati</taxon>
        <taxon>Bacillota</taxon>
        <taxon>Tissierellia</taxon>
        <taxon>Tissierellales</taxon>
        <taxon>Tissierellaceae</taxon>
        <taxon>Tissierella</taxon>
    </lineage>
</organism>
<evidence type="ECO:0000256" key="3">
    <source>
        <dbReference type="ARBA" id="ARBA00022475"/>
    </source>
</evidence>
<keyword evidence="9" id="KW-1185">Reference proteome</keyword>
<dbReference type="PANTHER" id="PTHR43663:SF2">
    <property type="entry name" value="CHROMATE TRANSPORT PROTEIN-RELATED"/>
    <property type="match status" value="1"/>
</dbReference>
<evidence type="ECO:0000256" key="2">
    <source>
        <dbReference type="ARBA" id="ARBA00005262"/>
    </source>
</evidence>
<comment type="caution">
    <text evidence="8">The sequence shown here is derived from an EMBL/GenBank/DDBJ whole genome shotgun (WGS) entry which is preliminary data.</text>
</comment>
<accession>A0ABS6EAW8</accession>
<name>A0ABS6EAW8_9FIRM</name>
<dbReference type="Pfam" id="PF02417">
    <property type="entry name" value="Chromate_transp"/>
    <property type="match status" value="1"/>
</dbReference>
<feature type="transmembrane region" description="Helical" evidence="7">
    <location>
        <begin position="84"/>
        <end position="108"/>
    </location>
</feature>
<comment type="similarity">
    <text evidence="2">Belongs to the chromate ion transporter (CHR) (TC 2.A.51) family.</text>
</comment>
<evidence type="ECO:0000256" key="1">
    <source>
        <dbReference type="ARBA" id="ARBA00004651"/>
    </source>
</evidence>
<evidence type="ECO:0000256" key="4">
    <source>
        <dbReference type="ARBA" id="ARBA00022692"/>
    </source>
</evidence>
<gene>
    <name evidence="8" type="ORF">KQI42_18005</name>
</gene>
<keyword evidence="4 7" id="KW-0812">Transmembrane</keyword>
<keyword evidence="3" id="KW-1003">Cell membrane</keyword>
<proteinExistence type="inferred from homology"/>